<comment type="caution">
    <text evidence="1">The sequence shown here is derived from an EMBL/GenBank/DDBJ whole genome shotgun (WGS) entry which is preliminary data.</text>
</comment>
<evidence type="ECO:0000313" key="2">
    <source>
        <dbReference type="Proteomes" id="UP000289738"/>
    </source>
</evidence>
<gene>
    <name evidence="1" type="ORF">Ahy_B01g054476</name>
</gene>
<dbReference type="Proteomes" id="UP000289738">
    <property type="component" value="Chromosome B01"/>
</dbReference>
<reference evidence="1 2" key="1">
    <citation type="submission" date="2019-01" db="EMBL/GenBank/DDBJ databases">
        <title>Sequencing of cultivated peanut Arachis hypogaea provides insights into genome evolution and oil improvement.</title>
        <authorList>
            <person name="Chen X."/>
        </authorList>
    </citation>
    <scope>NUCLEOTIDE SEQUENCE [LARGE SCALE GENOMIC DNA]</scope>
    <source>
        <strain evidence="2">cv. Fuhuasheng</strain>
        <tissue evidence="1">Leaves</tissue>
    </source>
</reference>
<proteinExistence type="predicted"/>
<protein>
    <recommendedName>
        <fullName evidence="3">Aminotransferase-like plant mobile domain-containing protein</fullName>
    </recommendedName>
</protein>
<name>A0A445ATX7_ARAHY</name>
<dbReference type="AlphaFoldDB" id="A0A445ATX7"/>
<accession>A0A445ATX7</accession>
<sequence length="226" mass="24875">MVPAPDLGVVGELLGARSLHGGAEEGVILHQPDVAEGPSTTYASYYSHPSTIHEVHIKWLPLLEDFERCHSLSWGSAVLVWTYHFLCSVAHRFTNDVAEYTPLLIFSVVSTQEIDFNIFAVREFDDEQWAPEDPVNVDWFLTTTGQGEDVWCSGLIDGSLVLRKATKSLFSHLLTTNRPGSSMLTASDIYSAKTCLMIPCFLLSRMTCSLPPFSLGTCLTFEGGGV</sequence>
<dbReference type="EMBL" id="SDMP01000011">
    <property type="protein sequence ID" value="RYR29880.1"/>
    <property type="molecule type" value="Genomic_DNA"/>
</dbReference>
<evidence type="ECO:0008006" key="3">
    <source>
        <dbReference type="Google" id="ProtNLM"/>
    </source>
</evidence>
<organism evidence="1 2">
    <name type="scientific">Arachis hypogaea</name>
    <name type="common">Peanut</name>
    <dbReference type="NCBI Taxonomy" id="3818"/>
    <lineage>
        <taxon>Eukaryota</taxon>
        <taxon>Viridiplantae</taxon>
        <taxon>Streptophyta</taxon>
        <taxon>Embryophyta</taxon>
        <taxon>Tracheophyta</taxon>
        <taxon>Spermatophyta</taxon>
        <taxon>Magnoliopsida</taxon>
        <taxon>eudicotyledons</taxon>
        <taxon>Gunneridae</taxon>
        <taxon>Pentapetalae</taxon>
        <taxon>rosids</taxon>
        <taxon>fabids</taxon>
        <taxon>Fabales</taxon>
        <taxon>Fabaceae</taxon>
        <taxon>Papilionoideae</taxon>
        <taxon>50 kb inversion clade</taxon>
        <taxon>dalbergioids sensu lato</taxon>
        <taxon>Dalbergieae</taxon>
        <taxon>Pterocarpus clade</taxon>
        <taxon>Arachis</taxon>
    </lineage>
</organism>
<keyword evidence="2" id="KW-1185">Reference proteome</keyword>
<evidence type="ECO:0000313" key="1">
    <source>
        <dbReference type="EMBL" id="RYR29880.1"/>
    </source>
</evidence>